<evidence type="ECO:0000313" key="9">
    <source>
        <dbReference type="Proteomes" id="UP000192468"/>
    </source>
</evidence>
<feature type="transmembrane region" description="Helical" evidence="7">
    <location>
        <begin position="27"/>
        <end position="48"/>
    </location>
</feature>
<evidence type="ECO:0000256" key="4">
    <source>
        <dbReference type="ARBA" id="ARBA00022692"/>
    </source>
</evidence>
<comment type="subcellular location">
    <subcellularLocation>
        <location evidence="1">Cell membrane</location>
        <topology evidence="1">Multi-pass membrane protein</topology>
    </subcellularLocation>
</comment>
<evidence type="ECO:0000256" key="1">
    <source>
        <dbReference type="ARBA" id="ARBA00004651"/>
    </source>
</evidence>
<dbReference type="EMBL" id="FWXH01000009">
    <property type="protein sequence ID" value="SMC25597.1"/>
    <property type="molecule type" value="Genomic_DNA"/>
</dbReference>
<feature type="transmembrane region" description="Helical" evidence="7">
    <location>
        <begin position="365"/>
        <end position="385"/>
    </location>
</feature>
<feature type="transmembrane region" description="Helical" evidence="7">
    <location>
        <begin position="330"/>
        <end position="353"/>
    </location>
</feature>
<protein>
    <submittedName>
        <fullName evidence="8">Putative efflux protein, MATE family</fullName>
    </submittedName>
</protein>
<evidence type="ECO:0000256" key="3">
    <source>
        <dbReference type="ARBA" id="ARBA00022475"/>
    </source>
</evidence>
<feature type="transmembrane region" description="Helical" evidence="7">
    <location>
        <begin position="207"/>
        <end position="230"/>
    </location>
</feature>
<keyword evidence="2" id="KW-0813">Transport</keyword>
<organism evidence="8 9">
    <name type="scientific">Clostridium acidisoli DSM 12555</name>
    <dbReference type="NCBI Taxonomy" id="1121291"/>
    <lineage>
        <taxon>Bacteria</taxon>
        <taxon>Bacillati</taxon>
        <taxon>Bacillota</taxon>
        <taxon>Clostridia</taxon>
        <taxon>Eubacteriales</taxon>
        <taxon>Clostridiaceae</taxon>
        <taxon>Clostridium</taxon>
    </lineage>
</organism>
<dbReference type="STRING" id="1121291.SAMN02745134_02501"/>
<sequence length="459" mass="50608">MNTCTVDKNELKVKSLNDMTVGSPFKILWNFSIPMLISVMFQQLYSIIDSIIAGKYIGVDALAAVGASYPITVLFIAVATGASIGCSVVVSQIFGAKKYTKMKSAISTAIISIIVLSIILTIIGFIICNPIMSLMNTPKNILSNSELFLRIYILGVSFLFTYNTANAIFNALGDSKTPLYFLMFSSLFNIVLDIVFVVVLHMGIAGVAWPTFIAQGISSILAMGCLIYRIRKIEVIGKYKRFDIELLKHMSTIAIPSIMQQSFISVGQLCVQGLINSYGDIVVAGYSAAFRINTFIITSITTMSSALSTFTAQNMGAKKLKRVRKGYKSLLVMMLILYSIVSLIILIFGKNLISLFVDVSKGKMVINVGLAFLCTVTPFYVVVVIKTITDGVLRGAGDMKEFMTTTFMDLFLRVIFSFVLAKILGYAGIWWAFPVGWTIGCIFSVYYYFKGKWKSSFLL</sequence>
<evidence type="ECO:0000256" key="5">
    <source>
        <dbReference type="ARBA" id="ARBA00022989"/>
    </source>
</evidence>
<evidence type="ECO:0000313" key="8">
    <source>
        <dbReference type="EMBL" id="SMC25597.1"/>
    </source>
</evidence>
<dbReference type="PANTHER" id="PTHR43549:SF3">
    <property type="entry name" value="MULTIDRUG RESISTANCE PROTEIN YPNP-RELATED"/>
    <property type="match status" value="1"/>
</dbReference>
<dbReference type="PIRSF" id="PIRSF006603">
    <property type="entry name" value="DinF"/>
    <property type="match status" value="1"/>
</dbReference>
<feature type="transmembrane region" description="Helical" evidence="7">
    <location>
        <begin position="179"/>
        <end position="201"/>
    </location>
</feature>
<name>A0A1W1XNZ4_9CLOT</name>
<evidence type="ECO:0000256" key="2">
    <source>
        <dbReference type="ARBA" id="ARBA00022448"/>
    </source>
</evidence>
<proteinExistence type="predicted"/>
<dbReference type="PANTHER" id="PTHR43549">
    <property type="entry name" value="MULTIDRUG RESISTANCE PROTEIN YPNP-RELATED"/>
    <property type="match status" value="1"/>
</dbReference>
<dbReference type="InterPro" id="IPR048279">
    <property type="entry name" value="MdtK-like"/>
</dbReference>
<reference evidence="8 9" key="1">
    <citation type="submission" date="2017-04" db="EMBL/GenBank/DDBJ databases">
        <authorList>
            <person name="Afonso C.L."/>
            <person name="Miller P.J."/>
            <person name="Scott M.A."/>
            <person name="Spackman E."/>
            <person name="Goraichik I."/>
            <person name="Dimitrov K.M."/>
            <person name="Suarez D.L."/>
            <person name="Swayne D.E."/>
        </authorList>
    </citation>
    <scope>NUCLEOTIDE SEQUENCE [LARGE SCALE GENOMIC DNA]</scope>
    <source>
        <strain evidence="8 9">DSM 12555</strain>
    </source>
</reference>
<keyword evidence="9" id="KW-1185">Reference proteome</keyword>
<dbReference type="GO" id="GO:0015297">
    <property type="term" value="F:antiporter activity"/>
    <property type="evidence" value="ECO:0007669"/>
    <property type="project" value="InterPro"/>
</dbReference>
<gene>
    <name evidence="8" type="ORF">SAMN02745134_02501</name>
</gene>
<evidence type="ECO:0000256" key="6">
    <source>
        <dbReference type="ARBA" id="ARBA00023136"/>
    </source>
</evidence>
<dbReference type="CDD" id="cd13138">
    <property type="entry name" value="MATE_yoeA_like"/>
    <property type="match status" value="1"/>
</dbReference>
<feature type="transmembrane region" description="Helical" evidence="7">
    <location>
        <begin position="430"/>
        <end position="449"/>
    </location>
</feature>
<keyword evidence="6 7" id="KW-0472">Membrane</keyword>
<feature type="transmembrane region" description="Helical" evidence="7">
    <location>
        <begin position="406"/>
        <end position="424"/>
    </location>
</feature>
<feature type="transmembrane region" description="Helical" evidence="7">
    <location>
        <begin position="281"/>
        <end position="310"/>
    </location>
</feature>
<accession>A0A1W1XNZ4</accession>
<dbReference type="InterPro" id="IPR002528">
    <property type="entry name" value="MATE_fam"/>
</dbReference>
<dbReference type="AlphaFoldDB" id="A0A1W1XNZ4"/>
<dbReference type="Proteomes" id="UP000192468">
    <property type="component" value="Unassembled WGS sequence"/>
</dbReference>
<feature type="transmembrane region" description="Helical" evidence="7">
    <location>
        <begin position="106"/>
        <end position="127"/>
    </location>
</feature>
<dbReference type="NCBIfam" id="TIGR00797">
    <property type="entry name" value="matE"/>
    <property type="match status" value="1"/>
</dbReference>
<dbReference type="OrthoDB" id="9776324at2"/>
<evidence type="ECO:0000256" key="7">
    <source>
        <dbReference type="SAM" id="Phobius"/>
    </source>
</evidence>
<dbReference type="Pfam" id="PF01554">
    <property type="entry name" value="MatE"/>
    <property type="match status" value="2"/>
</dbReference>
<dbReference type="InterPro" id="IPR052031">
    <property type="entry name" value="Membrane_Transporter-Flippase"/>
</dbReference>
<dbReference type="GO" id="GO:0005886">
    <property type="term" value="C:plasma membrane"/>
    <property type="evidence" value="ECO:0007669"/>
    <property type="project" value="UniProtKB-SubCell"/>
</dbReference>
<feature type="transmembrane region" description="Helical" evidence="7">
    <location>
        <begin position="68"/>
        <end position="94"/>
    </location>
</feature>
<feature type="transmembrane region" description="Helical" evidence="7">
    <location>
        <begin position="147"/>
        <end position="172"/>
    </location>
</feature>
<keyword evidence="5 7" id="KW-1133">Transmembrane helix</keyword>
<keyword evidence="3" id="KW-1003">Cell membrane</keyword>
<keyword evidence="4 7" id="KW-0812">Transmembrane</keyword>
<dbReference type="GO" id="GO:0042910">
    <property type="term" value="F:xenobiotic transmembrane transporter activity"/>
    <property type="evidence" value="ECO:0007669"/>
    <property type="project" value="InterPro"/>
</dbReference>